<keyword evidence="2" id="KW-1185">Reference proteome</keyword>
<dbReference type="AlphaFoldDB" id="A0A3M7RR10"/>
<dbReference type="EMBL" id="REGN01002867">
    <property type="protein sequence ID" value="RNA25728.1"/>
    <property type="molecule type" value="Genomic_DNA"/>
</dbReference>
<protein>
    <submittedName>
        <fullName evidence="1">Uncharacterized protein</fullName>
    </submittedName>
</protein>
<reference evidence="1 2" key="1">
    <citation type="journal article" date="2018" name="Sci. Rep.">
        <title>Genomic signatures of local adaptation to the degree of environmental predictability in rotifers.</title>
        <authorList>
            <person name="Franch-Gras L."/>
            <person name="Hahn C."/>
            <person name="Garcia-Roger E.M."/>
            <person name="Carmona M.J."/>
            <person name="Serra M."/>
            <person name="Gomez A."/>
        </authorList>
    </citation>
    <scope>NUCLEOTIDE SEQUENCE [LARGE SCALE GENOMIC DNA]</scope>
    <source>
        <strain evidence="1">HYR1</strain>
    </source>
</reference>
<gene>
    <name evidence="1" type="ORF">BpHYR1_023737</name>
</gene>
<accession>A0A3M7RR10</accession>
<dbReference type="OrthoDB" id="10131715at2759"/>
<proteinExistence type="predicted"/>
<evidence type="ECO:0000313" key="1">
    <source>
        <dbReference type="EMBL" id="RNA25728.1"/>
    </source>
</evidence>
<organism evidence="1 2">
    <name type="scientific">Brachionus plicatilis</name>
    <name type="common">Marine rotifer</name>
    <name type="synonym">Brachionus muelleri</name>
    <dbReference type="NCBI Taxonomy" id="10195"/>
    <lineage>
        <taxon>Eukaryota</taxon>
        <taxon>Metazoa</taxon>
        <taxon>Spiralia</taxon>
        <taxon>Gnathifera</taxon>
        <taxon>Rotifera</taxon>
        <taxon>Eurotatoria</taxon>
        <taxon>Monogononta</taxon>
        <taxon>Pseudotrocha</taxon>
        <taxon>Ploima</taxon>
        <taxon>Brachionidae</taxon>
        <taxon>Brachionus</taxon>
    </lineage>
</organism>
<name>A0A3M7RR10_BRAPC</name>
<evidence type="ECO:0000313" key="2">
    <source>
        <dbReference type="Proteomes" id="UP000276133"/>
    </source>
</evidence>
<comment type="caution">
    <text evidence="1">The sequence shown here is derived from an EMBL/GenBank/DDBJ whole genome shotgun (WGS) entry which is preliminary data.</text>
</comment>
<dbReference type="Proteomes" id="UP000276133">
    <property type="component" value="Unassembled WGS sequence"/>
</dbReference>
<sequence>MNIQSILVPIRQRLIKIKNDNLHQINLNIKESSNSKTRIDILKEGTDLFKQFLNLGIVANKENVNCLKSVQNDDLKNLVKDVSNLIVDDKDWLLYYLSAYLDFCVDFYEYDSIGKEVLEIRSGYQFMIDLFKGCNENIDLEFQKFSYEIGEDFDKKLLGSKEYGTLKVIEKDMPRDIPTNHCWWFWNR</sequence>